<sequence length="771" mass="87329">MSLIRILLLLLLVLALLSSLSVAKKTITDILYEDTRFSNLVRALQRTRVLHEINRYETATLFAPVNEAFKDDPLMTRERMLYHFLIEEIKGEELKKNGLLLNTRLNMGEKLDTLGQKVKVEIESDSNDIYVGNGKITEFDKNADNGIVHVITQVLETPVDLYTTLTSMDQLSVFSEYLRIRKLDDYLSNGNHITVFAPTNDVIKNQLKHYERDYLTGECGGGLKDLDLWANYHLHNDRVLYSDLFENGNTNVTTIQGEPIEVEKDEQGNMRIAGGVVTFIDLLAENGVIHVITNVANPKALKFTTHKYLCGLKATKFVASIIKHGLTHYIEGSNTSYTILAPIDNNLDKSLNLEYHILKGKYLPSELEDGMTVQTEFRTEEIRNRKQRAVVNLVQKLDNNGDESVQRTEIQFNEISVVGEPVEIGNDIIYILSDILPTPQPIINLLKDEKPLASMYTYITINNIVQKVRSAKGITMIVPSSEAFSQLGLVNDYFLKQDNHDAKADLSSVLLHHIIDETIYGEDITEVEKTYHTMGGDPIKVYKKDNDIFFSSANNTSKVSRKDWLISTGVIHVLDKVILPPSLHITLGKLFKGLNAQTFLDIVKAANLTDLVQDPLEPYTILAPTESAFKKINVTKLLADPELASRWARLHIIPQRLDELKNDEEVPTLLSNDAILVIKKALGGRYYNVEVKGYWSFREKARLLSGGKTWNGGAVYEIDKVLLPEHVQQIGRTFSDITMGFVLFGFIAMIGIYSWHFWIVWKRQGYQPIES</sequence>
<gene>
    <name evidence="5" type="ORF">RCL2_001894300</name>
    <name evidence="4" type="ORF">RclHR1_02110014</name>
</gene>
<proteinExistence type="predicted"/>
<organism evidence="4 6">
    <name type="scientific">Rhizophagus clarus</name>
    <dbReference type="NCBI Taxonomy" id="94130"/>
    <lineage>
        <taxon>Eukaryota</taxon>
        <taxon>Fungi</taxon>
        <taxon>Fungi incertae sedis</taxon>
        <taxon>Mucoromycota</taxon>
        <taxon>Glomeromycotina</taxon>
        <taxon>Glomeromycetes</taxon>
        <taxon>Glomerales</taxon>
        <taxon>Glomeraceae</taxon>
        <taxon>Rhizophagus</taxon>
    </lineage>
</organism>
<dbReference type="EMBL" id="BEXD01001236">
    <property type="protein sequence ID" value="GBB93115.1"/>
    <property type="molecule type" value="Genomic_DNA"/>
</dbReference>
<dbReference type="Proteomes" id="UP000615446">
    <property type="component" value="Unassembled WGS sequence"/>
</dbReference>
<evidence type="ECO:0000313" key="4">
    <source>
        <dbReference type="EMBL" id="GBB93115.1"/>
    </source>
</evidence>
<keyword evidence="1" id="KW-1133">Transmembrane helix</keyword>
<keyword evidence="2" id="KW-0732">Signal</keyword>
<dbReference type="SUPFAM" id="SSF82153">
    <property type="entry name" value="FAS1 domain"/>
    <property type="match status" value="5"/>
</dbReference>
<protein>
    <submittedName>
        <fullName evidence="5">FAS1 domain-containing protein</fullName>
    </submittedName>
</protein>
<keyword evidence="1" id="KW-0472">Membrane</keyword>
<feature type="domain" description="FAS1" evidence="3">
    <location>
        <begin position="439"/>
        <end position="578"/>
    </location>
</feature>
<dbReference type="SMART" id="SM00554">
    <property type="entry name" value="FAS1"/>
    <property type="match status" value="5"/>
</dbReference>
<feature type="chain" id="PRO_5036060093" evidence="2">
    <location>
        <begin position="24"/>
        <end position="771"/>
    </location>
</feature>
<dbReference type="PANTHER" id="PTHR10900">
    <property type="entry name" value="PERIOSTIN-RELATED"/>
    <property type="match status" value="1"/>
</dbReference>
<dbReference type="OrthoDB" id="14252at2759"/>
<feature type="domain" description="FAS1" evidence="3">
    <location>
        <begin position="158"/>
        <end position="296"/>
    </location>
</feature>
<dbReference type="PANTHER" id="PTHR10900:SF77">
    <property type="entry name" value="FI19380P1"/>
    <property type="match status" value="1"/>
</dbReference>
<dbReference type="EMBL" id="BLAL01000213">
    <property type="protein sequence ID" value="GES92155.1"/>
    <property type="molecule type" value="Genomic_DNA"/>
</dbReference>
<dbReference type="InterPro" id="IPR000782">
    <property type="entry name" value="FAS1_domain"/>
</dbReference>
<feature type="transmembrane region" description="Helical" evidence="1">
    <location>
        <begin position="737"/>
        <end position="761"/>
    </location>
</feature>
<dbReference type="Pfam" id="PF02469">
    <property type="entry name" value="Fasciclin"/>
    <property type="match status" value="4"/>
</dbReference>
<reference evidence="4 6" key="1">
    <citation type="submission" date="2017-11" db="EMBL/GenBank/DDBJ databases">
        <title>The genome of Rhizophagus clarus HR1 reveals common genetic basis of auxotrophy among arbuscular mycorrhizal fungi.</title>
        <authorList>
            <person name="Kobayashi Y."/>
        </authorList>
    </citation>
    <scope>NUCLEOTIDE SEQUENCE [LARGE SCALE GENOMIC DNA]</scope>
    <source>
        <strain evidence="4 6">HR1</strain>
    </source>
</reference>
<accession>A0A2Z6QUB8</accession>
<keyword evidence="6" id="KW-1185">Reference proteome</keyword>
<reference evidence="5" key="2">
    <citation type="submission" date="2019-10" db="EMBL/GenBank/DDBJ databases">
        <title>Conservation and host-specific expression of non-tandemly repeated heterogenous ribosome RNA gene in arbuscular mycorrhizal fungi.</title>
        <authorList>
            <person name="Maeda T."/>
            <person name="Kobayashi Y."/>
            <person name="Nakagawa T."/>
            <person name="Ezawa T."/>
            <person name="Yamaguchi K."/>
            <person name="Bino T."/>
            <person name="Nishimoto Y."/>
            <person name="Shigenobu S."/>
            <person name="Kawaguchi M."/>
        </authorList>
    </citation>
    <scope>NUCLEOTIDE SEQUENCE</scope>
    <source>
        <strain evidence="5">HR1</strain>
    </source>
</reference>
<dbReference type="STRING" id="94130.A0A2Z6QUB8"/>
<dbReference type="Proteomes" id="UP000247702">
    <property type="component" value="Unassembled WGS sequence"/>
</dbReference>
<dbReference type="InterPro" id="IPR050904">
    <property type="entry name" value="Adhesion/Biosynth-related"/>
</dbReference>
<evidence type="ECO:0000256" key="2">
    <source>
        <dbReference type="SAM" id="SignalP"/>
    </source>
</evidence>
<feature type="domain" description="FAS1" evidence="3">
    <location>
        <begin position="24"/>
        <end position="155"/>
    </location>
</feature>
<dbReference type="InterPro" id="IPR036378">
    <property type="entry name" value="FAS1_dom_sf"/>
</dbReference>
<feature type="domain" description="FAS1" evidence="3">
    <location>
        <begin position="301"/>
        <end position="436"/>
    </location>
</feature>
<keyword evidence="1" id="KW-0812">Transmembrane</keyword>
<feature type="domain" description="FAS1" evidence="3">
    <location>
        <begin position="583"/>
        <end position="722"/>
    </location>
</feature>
<evidence type="ECO:0000313" key="6">
    <source>
        <dbReference type="Proteomes" id="UP000247702"/>
    </source>
</evidence>
<evidence type="ECO:0000313" key="5">
    <source>
        <dbReference type="EMBL" id="GES92155.1"/>
    </source>
</evidence>
<evidence type="ECO:0000259" key="3">
    <source>
        <dbReference type="PROSITE" id="PS50213"/>
    </source>
</evidence>
<feature type="signal peptide" evidence="2">
    <location>
        <begin position="1"/>
        <end position="23"/>
    </location>
</feature>
<dbReference type="PROSITE" id="PS50213">
    <property type="entry name" value="FAS1"/>
    <property type="match status" value="5"/>
</dbReference>
<name>A0A2Z6QUB8_9GLOM</name>
<comment type="caution">
    <text evidence="4">The sequence shown here is derived from an EMBL/GenBank/DDBJ whole genome shotgun (WGS) entry which is preliminary data.</text>
</comment>
<dbReference type="Gene3D" id="2.30.180.10">
    <property type="entry name" value="FAS1 domain"/>
    <property type="match status" value="5"/>
</dbReference>
<evidence type="ECO:0000256" key="1">
    <source>
        <dbReference type="SAM" id="Phobius"/>
    </source>
</evidence>
<dbReference type="AlphaFoldDB" id="A0A2Z6QUB8"/>